<dbReference type="GO" id="GO:0003964">
    <property type="term" value="F:RNA-directed DNA polymerase activity"/>
    <property type="evidence" value="ECO:0007669"/>
    <property type="project" value="UniProtKB-KW"/>
</dbReference>
<dbReference type="InterPro" id="IPR000477">
    <property type="entry name" value="RT_dom"/>
</dbReference>
<evidence type="ECO:0000256" key="2">
    <source>
        <dbReference type="ARBA" id="ARBA00022695"/>
    </source>
</evidence>
<evidence type="ECO:0000256" key="6">
    <source>
        <dbReference type="ARBA" id="ARBA00022918"/>
    </source>
</evidence>
<dbReference type="InterPro" id="IPR043502">
    <property type="entry name" value="DNA/RNA_pol_sf"/>
</dbReference>
<dbReference type="SUPFAM" id="SSF56672">
    <property type="entry name" value="DNA/RNA polymerases"/>
    <property type="match status" value="1"/>
</dbReference>
<keyword evidence="10" id="KW-1185">Reference proteome</keyword>
<evidence type="ECO:0000256" key="5">
    <source>
        <dbReference type="ARBA" id="ARBA00022801"/>
    </source>
</evidence>
<dbReference type="Pfam" id="PF17917">
    <property type="entry name" value="RT_RNaseH"/>
    <property type="match status" value="1"/>
</dbReference>
<dbReference type="Proteomes" id="UP000325315">
    <property type="component" value="Unassembled WGS sequence"/>
</dbReference>
<dbReference type="Gene3D" id="3.30.420.10">
    <property type="entry name" value="Ribonuclease H-like superfamily/Ribonuclease H"/>
    <property type="match status" value="1"/>
</dbReference>
<feature type="domain" description="Integrase catalytic" evidence="8">
    <location>
        <begin position="421"/>
        <end position="549"/>
    </location>
</feature>
<keyword evidence="4" id="KW-0255">Endonuclease</keyword>
<dbReference type="InterPro" id="IPR001584">
    <property type="entry name" value="Integrase_cat-core"/>
</dbReference>
<evidence type="ECO:0000256" key="1">
    <source>
        <dbReference type="ARBA" id="ARBA00022679"/>
    </source>
</evidence>
<dbReference type="InterPro" id="IPR041588">
    <property type="entry name" value="Integrase_H2C2"/>
</dbReference>
<dbReference type="EMBL" id="SMMG02000002">
    <property type="protein sequence ID" value="KAA3484038.1"/>
    <property type="molecule type" value="Genomic_DNA"/>
</dbReference>
<evidence type="ECO:0000256" key="4">
    <source>
        <dbReference type="ARBA" id="ARBA00022759"/>
    </source>
</evidence>
<accession>A0A5B6WRN2</accession>
<dbReference type="PANTHER" id="PTHR35046:SF9">
    <property type="entry name" value="RNA-DIRECTED DNA POLYMERASE"/>
    <property type="match status" value="1"/>
</dbReference>
<dbReference type="OrthoDB" id="1933708at2759"/>
<dbReference type="Pfam" id="PF00078">
    <property type="entry name" value="RVT_1"/>
    <property type="match status" value="1"/>
</dbReference>
<sequence length="549" mass="63597">MEKGYISESLSPCIVPVLLVPKKDRTWRMCIDCRGVNKITTKYHQIRMREGDEWKTTFKTKYDLYEWLVMPFGLTKAPSTFMLLMDYVLLAFIGKFCVVYFDDILIYSNSLDEHVLHLKYILEVLRKETLYANLKKCTFCTNKVVFLGFVVSSDGIEVDQEKVKAIRGCPRPTSISQVRSFHGLASFYKHFVANFSTLAVPLTSVIKKTKQEKAFSSIKDHLTNAPLLVLPNFSKTFEIECDALDGRPVAYFSEKLNGATLNYPTYDKEMYTLIRTLETWQHYLQPKEFVIHSDHEALKHLKGQNKLNKHHAKWVEFLESFSNVIKYKKCKENIIADALSRSFTGKLCIPQSSIQDLLVNEAHSGGLMGHFGVGKTLEMLQEHFFWPRMKRDVERVCAQCVLCKKAKSKIKPHGLYTPLPIPEEPWVDISMDFVLGLPRIKIRKDSIFVVVERFSKMSHFIACTKTDDVVHILNLFFREVIRLHGIPRTIVFDRDKKFLCHFWRSLWGKLVTKLLFSTTCHPQTDSQTEVVNRVLSTLLRAIIRKNLKS</sequence>
<dbReference type="CDD" id="cd01647">
    <property type="entry name" value="RT_LTR"/>
    <property type="match status" value="1"/>
</dbReference>
<dbReference type="PANTHER" id="PTHR35046">
    <property type="entry name" value="ZINC KNUCKLE (CCHC-TYPE) FAMILY PROTEIN"/>
    <property type="match status" value="1"/>
</dbReference>
<dbReference type="FunFam" id="3.30.70.270:FF:000020">
    <property type="entry name" value="Transposon Tf2-6 polyprotein-like Protein"/>
    <property type="match status" value="1"/>
</dbReference>
<dbReference type="PROSITE" id="PS50994">
    <property type="entry name" value="INTEGRASE"/>
    <property type="match status" value="1"/>
</dbReference>
<dbReference type="FunFam" id="1.10.340.70:FF:000001">
    <property type="entry name" value="Retrovirus-related Pol polyprotein from transposon gypsy-like Protein"/>
    <property type="match status" value="1"/>
</dbReference>
<dbReference type="InterPro" id="IPR012337">
    <property type="entry name" value="RNaseH-like_sf"/>
</dbReference>
<dbReference type="GO" id="GO:0016787">
    <property type="term" value="F:hydrolase activity"/>
    <property type="evidence" value="ECO:0007669"/>
    <property type="project" value="UniProtKB-KW"/>
</dbReference>
<proteinExistence type="predicted"/>
<dbReference type="GO" id="GO:0004519">
    <property type="term" value="F:endonuclease activity"/>
    <property type="evidence" value="ECO:0007669"/>
    <property type="project" value="UniProtKB-KW"/>
</dbReference>
<keyword evidence="5" id="KW-0378">Hydrolase</keyword>
<evidence type="ECO:0000256" key="3">
    <source>
        <dbReference type="ARBA" id="ARBA00022722"/>
    </source>
</evidence>
<dbReference type="GO" id="GO:0003676">
    <property type="term" value="F:nucleic acid binding"/>
    <property type="evidence" value="ECO:0007669"/>
    <property type="project" value="InterPro"/>
</dbReference>
<dbReference type="Gene3D" id="1.10.340.70">
    <property type="match status" value="1"/>
</dbReference>
<organism evidence="9 10">
    <name type="scientific">Gossypium australe</name>
    <dbReference type="NCBI Taxonomy" id="47621"/>
    <lineage>
        <taxon>Eukaryota</taxon>
        <taxon>Viridiplantae</taxon>
        <taxon>Streptophyta</taxon>
        <taxon>Embryophyta</taxon>
        <taxon>Tracheophyta</taxon>
        <taxon>Spermatophyta</taxon>
        <taxon>Magnoliopsida</taxon>
        <taxon>eudicotyledons</taxon>
        <taxon>Gunneridae</taxon>
        <taxon>Pentapetalae</taxon>
        <taxon>rosids</taxon>
        <taxon>malvids</taxon>
        <taxon>Malvales</taxon>
        <taxon>Malvaceae</taxon>
        <taxon>Malvoideae</taxon>
        <taxon>Gossypium</taxon>
    </lineage>
</organism>
<dbReference type="PROSITE" id="PS50878">
    <property type="entry name" value="RT_POL"/>
    <property type="match status" value="1"/>
</dbReference>
<dbReference type="InterPro" id="IPR041373">
    <property type="entry name" value="RT_RNaseH"/>
</dbReference>
<evidence type="ECO:0000259" key="7">
    <source>
        <dbReference type="PROSITE" id="PS50878"/>
    </source>
</evidence>
<dbReference type="SUPFAM" id="SSF53098">
    <property type="entry name" value="Ribonuclease H-like"/>
    <property type="match status" value="1"/>
</dbReference>
<dbReference type="Pfam" id="PF17921">
    <property type="entry name" value="Integrase_H2C2"/>
    <property type="match status" value="1"/>
</dbReference>
<keyword evidence="6" id="KW-0695">RNA-directed DNA polymerase</keyword>
<keyword evidence="3" id="KW-0540">Nuclease</keyword>
<reference evidence="10" key="1">
    <citation type="journal article" date="2019" name="Plant Biotechnol. J.">
        <title>Genome sequencing of the Australian wild diploid species Gossypium australe highlights disease resistance and delayed gland morphogenesis.</title>
        <authorList>
            <person name="Cai Y."/>
            <person name="Cai X."/>
            <person name="Wang Q."/>
            <person name="Wang P."/>
            <person name="Zhang Y."/>
            <person name="Cai C."/>
            <person name="Xu Y."/>
            <person name="Wang K."/>
            <person name="Zhou Z."/>
            <person name="Wang C."/>
            <person name="Geng S."/>
            <person name="Li B."/>
            <person name="Dong Q."/>
            <person name="Hou Y."/>
            <person name="Wang H."/>
            <person name="Ai P."/>
            <person name="Liu Z."/>
            <person name="Yi F."/>
            <person name="Sun M."/>
            <person name="An G."/>
            <person name="Cheng J."/>
            <person name="Zhang Y."/>
            <person name="Shi Q."/>
            <person name="Xie Y."/>
            <person name="Shi X."/>
            <person name="Chang Y."/>
            <person name="Huang F."/>
            <person name="Chen Y."/>
            <person name="Hong S."/>
            <person name="Mi L."/>
            <person name="Sun Q."/>
            <person name="Zhang L."/>
            <person name="Zhou B."/>
            <person name="Peng R."/>
            <person name="Zhang X."/>
            <person name="Liu F."/>
        </authorList>
    </citation>
    <scope>NUCLEOTIDE SEQUENCE [LARGE SCALE GENOMIC DNA]</scope>
    <source>
        <strain evidence="10">cv. PA1801</strain>
    </source>
</reference>
<keyword evidence="2" id="KW-0548">Nucleotidyltransferase</keyword>
<evidence type="ECO:0000313" key="9">
    <source>
        <dbReference type="EMBL" id="KAA3484038.1"/>
    </source>
</evidence>
<evidence type="ECO:0000259" key="8">
    <source>
        <dbReference type="PROSITE" id="PS50994"/>
    </source>
</evidence>
<feature type="domain" description="Reverse transcriptase" evidence="7">
    <location>
        <begin position="1"/>
        <end position="151"/>
    </location>
</feature>
<dbReference type="AlphaFoldDB" id="A0A5B6WRN2"/>
<gene>
    <name evidence="9" type="ORF">EPI10_006150</name>
</gene>
<name>A0A5B6WRN2_9ROSI</name>
<dbReference type="Gene3D" id="3.30.70.270">
    <property type="match status" value="2"/>
</dbReference>
<dbReference type="Gene3D" id="3.10.10.10">
    <property type="entry name" value="HIV Type 1 Reverse Transcriptase, subunit A, domain 1"/>
    <property type="match status" value="2"/>
</dbReference>
<dbReference type="GO" id="GO:0015074">
    <property type="term" value="P:DNA integration"/>
    <property type="evidence" value="ECO:0007669"/>
    <property type="project" value="InterPro"/>
</dbReference>
<evidence type="ECO:0000313" key="10">
    <source>
        <dbReference type="Proteomes" id="UP000325315"/>
    </source>
</evidence>
<keyword evidence="1" id="KW-0808">Transferase</keyword>
<dbReference type="FunFam" id="3.30.70.270:FF:000003">
    <property type="entry name" value="Transposon Ty3-G Gag-Pol polyprotein"/>
    <property type="match status" value="1"/>
</dbReference>
<dbReference type="CDD" id="cd09274">
    <property type="entry name" value="RNase_HI_RT_Ty3"/>
    <property type="match status" value="1"/>
</dbReference>
<dbReference type="InterPro" id="IPR036397">
    <property type="entry name" value="RNaseH_sf"/>
</dbReference>
<protein>
    <submittedName>
        <fullName evidence="9">Transposon Ty3-I Gag-Pol polyprotein</fullName>
    </submittedName>
</protein>
<comment type="caution">
    <text evidence="9">The sequence shown here is derived from an EMBL/GenBank/DDBJ whole genome shotgun (WGS) entry which is preliminary data.</text>
</comment>
<dbReference type="InterPro" id="IPR043128">
    <property type="entry name" value="Rev_trsase/Diguanyl_cyclase"/>
</dbReference>